<name>A0ABW6JXV2_9BACI</name>
<keyword evidence="2" id="KW-1185">Reference proteome</keyword>
<evidence type="ECO:0000313" key="1">
    <source>
        <dbReference type="EMBL" id="MFE8696187.1"/>
    </source>
</evidence>
<organism evidence="1 2">
    <name type="scientific">Cytobacillus mangrovibacter</name>
    <dbReference type="NCBI Taxonomy" id="3299024"/>
    <lineage>
        <taxon>Bacteria</taxon>
        <taxon>Bacillati</taxon>
        <taxon>Bacillota</taxon>
        <taxon>Bacilli</taxon>
        <taxon>Bacillales</taxon>
        <taxon>Bacillaceae</taxon>
        <taxon>Cytobacillus</taxon>
    </lineage>
</organism>
<comment type="caution">
    <text evidence="1">The sequence shown here is derived from an EMBL/GenBank/DDBJ whole genome shotgun (WGS) entry which is preliminary data.</text>
</comment>
<sequence length="48" mass="5617">MSEFLCCDRCGELSMYDSTTYIENKPICPTCFEQMNYVLQTADSEENY</sequence>
<evidence type="ECO:0000313" key="2">
    <source>
        <dbReference type="Proteomes" id="UP001601058"/>
    </source>
</evidence>
<accession>A0ABW6JXV2</accession>
<gene>
    <name evidence="1" type="ORF">ACFYKT_07455</name>
</gene>
<dbReference type="RefSeq" id="WP_389217677.1">
    <property type="nucleotide sequence ID" value="NZ_JBIACJ010000003.1"/>
</dbReference>
<protein>
    <submittedName>
        <fullName evidence="1">Uncharacterized protein</fullName>
    </submittedName>
</protein>
<dbReference type="Proteomes" id="UP001601058">
    <property type="component" value="Unassembled WGS sequence"/>
</dbReference>
<dbReference type="EMBL" id="JBIACJ010000003">
    <property type="protein sequence ID" value="MFE8696187.1"/>
    <property type="molecule type" value="Genomic_DNA"/>
</dbReference>
<proteinExistence type="predicted"/>
<reference evidence="1 2" key="1">
    <citation type="submission" date="2024-08" db="EMBL/GenBank/DDBJ databases">
        <title>Two novel Cytobacillus novel species.</title>
        <authorList>
            <person name="Liu G."/>
        </authorList>
    </citation>
    <scope>NUCLEOTIDE SEQUENCE [LARGE SCALE GENOMIC DNA]</scope>
    <source>
        <strain evidence="1 2">FJAT-53684</strain>
    </source>
</reference>